<dbReference type="RefSeq" id="XP_043002505.1">
    <property type="nucleotide sequence ID" value="XM_043160548.1"/>
</dbReference>
<comment type="caution">
    <text evidence="1">The sequence shown here is derived from an EMBL/GenBank/DDBJ whole genome shotgun (WGS) entry which is preliminary data.</text>
</comment>
<dbReference type="GeneID" id="66072631"/>
<protein>
    <submittedName>
        <fullName evidence="1">Uncharacterized protein</fullName>
    </submittedName>
</protein>
<sequence length="116" mass="12687">MHPQPFVLDVERELPGHDIPIERDRNTLGKTSRGTSKFLFGQEGDFHIETDAEAAGAYVDASFDLSRTEGDIIALVCGVPVTKDWGVLDSEDVDFLAAVPLIVIIDTVVAFNPFLD</sequence>
<dbReference type="Proteomes" id="UP001049176">
    <property type="component" value="Chromosome 11"/>
</dbReference>
<evidence type="ECO:0000313" key="1">
    <source>
        <dbReference type="EMBL" id="KAG7086034.1"/>
    </source>
</evidence>
<organism evidence="1 2">
    <name type="scientific">Marasmius oreades</name>
    <name type="common">fairy-ring Marasmius</name>
    <dbReference type="NCBI Taxonomy" id="181124"/>
    <lineage>
        <taxon>Eukaryota</taxon>
        <taxon>Fungi</taxon>
        <taxon>Dikarya</taxon>
        <taxon>Basidiomycota</taxon>
        <taxon>Agaricomycotina</taxon>
        <taxon>Agaricomycetes</taxon>
        <taxon>Agaricomycetidae</taxon>
        <taxon>Agaricales</taxon>
        <taxon>Marasmiineae</taxon>
        <taxon>Marasmiaceae</taxon>
        <taxon>Marasmius</taxon>
    </lineage>
</organism>
<dbReference type="KEGG" id="more:E1B28_003555"/>
<reference evidence="1" key="1">
    <citation type="journal article" date="2021" name="Genome Biol. Evol.">
        <title>The assembled and annotated genome of the fairy-ring fungus Marasmius oreades.</title>
        <authorList>
            <person name="Hiltunen M."/>
            <person name="Ament-Velasquez S.L."/>
            <person name="Johannesson H."/>
        </authorList>
    </citation>
    <scope>NUCLEOTIDE SEQUENCE</scope>
    <source>
        <strain evidence="1">03SP1</strain>
    </source>
</reference>
<evidence type="ECO:0000313" key="2">
    <source>
        <dbReference type="Proteomes" id="UP001049176"/>
    </source>
</evidence>
<dbReference type="EMBL" id="CM032191">
    <property type="protein sequence ID" value="KAG7086034.1"/>
    <property type="molecule type" value="Genomic_DNA"/>
</dbReference>
<proteinExistence type="predicted"/>
<gene>
    <name evidence="1" type="ORF">E1B28_003555</name>
</gene>
<dbReference type="AlphaFoldDB" id="A0A9P7RM28"/>
<accession>A0A9P7RM28</accession>
<name>A0A9P7RM28_9AGAR</name>
<keyword evidence="2" id="KW-1185">Reference proteome</keyword>